<name>A0A1X6X0Z7_9MICO</name>
<reference evidence="1 2" key="1">
    <citation type="submission" date="2017-02" db="EMBL/GenBank/DDBJ databases">
        <authorList>
            <person name="Peterson S.W."/>
        </authorList>
    </citation>
    <scope>NUCLEOTIDE SEQUENCE [LARGE SCALE GENOMIC DNA]</scope>
    <source>
        <strain evidence="1 2">CIP104813</strain>
    </source>
</reference>
<evidence type="ECO:0000313" key="1">
    <source>
        <dbReference type="EMBL" id="SLM92120.1"/>
    </source>
</evidence>
<keyword evidence="2" id="KW-1185">Reference proteome</keyword>
<organism evidence="1 2">
    <name type="scientific">Brachybacterium nesterenkovii</name>
    <dbReference type="NCBI Taxonomy" id="47847"/>
    <lineage>
        <taxon>Bacteria</taxon>
        <taxon>Bacillati</taxon>
        <taxon>Actinomycetota</taxon>
        <taxon>Actinomycetes</taxon>
        <taxon>Micrococcales</taxon>
        <taxon>Dermabacteraceae</taxon>
        <taxon>Brachybacterium</taxon>
    </lineage>
</organism>
<protein>
    <submittedName>
        <fullName evidence="1">Uncharacterized protein</fullName>
    </submittedName>
</protein>
<accession>A0A1X6X0Z7</accession>
<dbReference type="AlphaFoldDB" id="A0A1X6X0Z7"/>
<proteinExistence type="predicted"/>
<dbReference type="Proteomes" id="UP000195981">
    <property type="component" value="Unassembled WGS sequence"/>
</dbReference>
<gene>
    <name evidence="1" type="ORF">FM110_07595</name>
</gene>
<evidence type="ECO:0000313" key="2">
    <source>
        <dbReference type="Proteomes" id="UP000195981"/>
    </source>
</evidence>
<dbReference type="EMBL" id="FWFG01000066">
    <property type="protein sequence ID" value="SLM92120.1"/>
    <property type="molecule type" value="Genomic_DNA"/>
</dbReference>
<sequence>MRIAAAARSCVAERARSKSDVLRRRRRGAVDERLSTGASGAVGGACGAWTGADTEDCGAGVSGAGDSGAGASADTSAAAFTGVPAADASVAGATDASVGAVPSVVPGGAATGAAVGVEGATAGTCSLSTGCSPVGA</sequence>